<evidence type="ECO:0000259" key="3">
    <source>
        <dbReference type="Pfam" id="PF13439"/>
    </source>
</evidence>
<dbReference type="InterPro" id="IPR028098">
    <property type="entry name" value="Glyco_trans_4-like_N"/>
</dbReference>
<protein>
    <submittedName>
        <fullName evidence="4">Glycosyltransferase</fullName>
    </submittedName>
</protein>
<sequence>MPSAPSPPDRNGMSCSQPASMSKASDEAWRKAGGASASKQRPIRLCFISSFPPNKARLAEHSGALVGALLEKKVIGNIDIIADKAEGAPAQELISQKATVHRIWEADRPLTFAKVIRAILVRHPDVVHFNMHFQSFGRSRLSNFIGLSMPFFSRLLGFRTIVTIHNLAEKVDLKKVGLKPSLINRISIRLASWLFTRANAVTTTVRSYSRYLRESYGANAFFVPHGAGDPSPAPQKRIKNARDFRILFFGHMSPYKGLSVALDAYSSLKMGSKKVELWIGGQSHPNFTGFLEGYKMKLAGNGVRFLDYVKEEEIPSVFASADVVVLPYLVATGTSGVFHLAASYGKAVVASDLPEIREMVEDGASAFLIPPGDSNALHAALSRLSSDPALAREMATQNRAYAAKNNWSRVASDLISIYNDCPDIRISP</sequence>
<accession>A0A7C3F650</accession>
<evidence type="ECO:0000313" key="4">
    <source>
        <dbReference type="EMBL" id="HFK20782.1"/>
    </source>
</evidence>
<gene>
    <name evidence="4" type="ORF">ENS19_05800</name>
</gene>
<feature type="compositionally biased region" description="Polar residues" evidence="2">
    <location>
        <begin position="13"/>
        <end position="23"/>
    </location>
</feature>
<reference evidence="4" key="1">
    <citation type="journal article" date="2020" name="mSystems">
        <title>Genome- and Community-Level Interaction Insights into Carbon Utilization and Element Cycling Functions of Hydrothermarchaeota in Hydrothermal Sediment.</title>
        <authorList>
            <person name="Zhou Z."/>
            <person name="Liu Y."/>
            <person name="Xu W."/>
            <person name="Pan J."/>
            <person name="Luo Z.H."/>
            <person name="Li M."/>
        </authorList>
    </citation>
    <scope>NUCLEOTIDE SEQUENCE [LARGE SCALE GENOMIC DNA]</scope>
    <source>
        <strain evidence="4">SpSt-468</strain>
    </source>
</reference>
<dbReference type="SUPFAM" id="SSF53756">
    <property type="entry name" value="UDP-Glycosyltransferase/glycogen phosphorylase"/>
    <property type="match status" value="1"/>
</dbReference>
<dbReference type="AlphaFoldDB" id="A0A7C3F650"/>
<organism evidence="4">
    <name type="scientific">Candidatus Methanomethylicus mesodigestus</name>
    <dbReference type="NCBI Taxonomy" id="1867258"/>
    <lineage>
        <taxon>Archaea</taxon>
        <taxon>Thermoproteota</taxon>
        <taxon>Methanosuratincolia</taxon>
        <taxon>Candidatus Methanomethylicales</taxon>
        <taxon>Candidatus Methanomethylicaceae</taxon>
        <taxon>Candidatus Methanomethylicus</taxon>
    </lineage>
</organism>
<keyword evidence="1 4" id="KW-0808">Transferase</keyword>
<dbReference type="Pfam" id="PF13692">
    <property type="entry name" value="Glyco_trans_1_4"/>
    <property type="match status" value="1"/>
</dbReference>
<feature type="domain" description="Glycosyltransferase subfamily 4-like N-terminal" evidence="3">
    <location>
        <begin position="79"/>
        <end position="219"/>
    </location>
</feature>
<dbReference type="Pfam" id="PF13439">
    <property type="entry name" value="Glyco_transf_4"/>
    <property type="match status" value="1"/>
</dbReference>
<evidence type="ECO:0000256" key="1">
    <source>
        <dbReference type="ARBA" id="ARBA00022679"/>
    </source>
</evidence>
<evidence type="ECO:0000256" key="2">
    <source>
        <dbReference type="SAM" id="MobiDB-lite"/>
    </source>
</evidence>
<comment type="caution">
    <text evidence="4">The sequence shown here is derived from an EMBL/GenBank/DDBJ whole genome shotgun (WGS) entry which is preliminary data.</text>
</comment>
<name>A0A7C3F650_9CREN</name>
<feature type="region of interest" description="Disordered" evidence="2">
    <location>
        <begin position="1"/>
        <end position="36"/>
    </location>
</feature>
<dbReference type="Gene3D" id="3.40.50.2000">
    <property type="entry name" value="Glycogen Phosphorylase B"/>
    <property type="match status" value="2"/>
</dbReference>
<dbReference type="PANTHER" id="PTHR46401:SF2">
    <property type="entry name" value="GLYCOSYLTRANSFERASE WBBK-RELATED"/>
    <property type="match status" value="1"/>
</dbReference>
<dbReference type="GO" id="GO:0016757">
    <property type="term" value="F:glycosyltransferase activity"/>
    <property type="evidence" value="ECO:0007669"/>
    <property type="project" value="TreeGrafter"/>
</dbReference>
<dbReference type="PANTHER" id="PTHR46401">
    <property type="entry name" value="GLYCOSYLTRANSFERASE WBBK-RELATED"/>
    <property type="match status" value="1"/>
</dbReference>
<proteinExistence type="predicted"/>
<dbReference type="EMBL" id="DSTX01000011">
    <property type="protein sequence ID" value="HFK20782.1"/>
    <property type="molecule type" value="Genomic_DNA"/>
</dbReference>